<dbReference type="AlphaFoldDB" id="A0A388LE70"/>
<comment type="caution">
    <text evidence="3">The sequence shown here is derived from an EMBL/GenBank/DDBJ whole genome shotgun (WGS) entry which is preliminary data.</text>
</comment>
<evidence type="ECO:0000313" key="4">
    <source>
        <dbReference type="Proteomes" id="UP000265515"/>
    </source>
</evidence>
<feature type="compositionally biased region" description="Basic and acidic residues" evidence="2">
    <location>
        <begin position="263"/>
        <end position="283"/>
    </location>
</feature>
<evidence type="ECO:0000256" key="1">
    <source>
        <dbReference type="SAM" id="Coils"/>
    </source>
</evidence>
<name>A0A388LE70_CHABU</name>
<gene>
    <name evidence="3" type="ORF">CBR_g30973</name>
</gene>
<organism evidence="3 4">
    <name type="scientific">Chara braunii</name>
    <name type="common">Braun's stonewort</name>
    <dbReference type="NCBI Taxonomy" id="69332"/>
    <lineage>
        <taxon>Eukaryota</taxon>
        <taxon>Viridiplantae</taxon>
        <taxon>Streptophyta</taxon>
        <taxon>Charophyceae</taxon>
        <taxon>Charales</taxon>
        <taxon>Characeae</taxon>
        <taxon>Chara</taxon>
    </lineage>
</organism>
<feature type="compositionally biased region" description="Polar residues" evidence="2">
    <location>
        <begin position="25"/>
        <end position="39"/>
    </location>
</feature>
<dbReference type="Gramene" id="GBG80512">
    <property type="protein sequence ID" value="GBG80512"/>
    <property type="gene ID" value="CBR_g30973"/>
</dbReference>
<protein>
    <submittedName>
        <fullName evidence="3">Uncharacterized protein</fullName>
    </submittedName>
</protein>
<feature type="region of interest" description="Disordered" evidence="2">
    <location>
        <begin position="346"/>
        <end position="371"/>
    </location>
</feature>
<dbReference type="Proteomes" id="UP000265515">
    <property type="component" value="Unassembled WGS sequence"/>
</dbReference>
<sequence length="371" mass="42250">MREINNRGNNSGYNGGYNGGYNNGQKQSRNWSARSGGDSFQNDRVGKIYDLLSEQAEEREERKREATRFASFEDAKKRLYDEEERRAAEKRDGKQQEIRLGQIDKDRILALQLQIDELSGIRKALEDKSTEVVTLRKENSHLRMEFKDLKDKFVSLRNGGKRTVVEVVKNSPPEAPSRGKQKNEAQANAMYTPKDMDGLYKSYKEALAGKEMSLRQAECLKERMAKAGASRIRPSLRKPVAVKRTTSRNLKTTLDSVDVDSDDEKKGEENGHKEGKTGEIVDATHELEKSKLQNFRETRMKELRTGKKHDLEELCKEEGISYIKLDQAKAGIADIGARHNFDEWIKSKSTQDDQDDPDLQYSTSVEGHNDG</sequence>
<feature type="region of interest" description="Disordered" evidence="2">
    <location>
        <begin position="1"/>
        <end position="39"/>
    </location>
</feature>
<accession>A0A388LE70</accession>
<proteinExistence type="predicted"/>
<keyword evidence="4" id="KW-1185">Reference proteome</keyword>
<evidence type="ECO:0000313" key="3">
    <source>
        <dbReference type="EMBL" id="GBG80512.1"/>
    </source>
</evidence>
<feature type="coiled-coil region" evidence="1">
    <location>
        <begin position="108"/>
        <end position="152"/>
    </location>
</feature>
<feature type="compositionally biased region" description="Polar residues" evidence="2">
    <location>
        <begin position="360"/>
        <end position="371"/>
    </location>
</feature>
<feature type="compositionally biased region" description="Low complexity" evidence="2">
    <location>
        <begin position="1"/>
        <end position="12"/>
    </location>
</feature>
<keyword evidence="1" id="KW-0175">Coiled coil</keyword>
<feature type="compositionally biased region" description="Gly residues" evidence="2">
    <location>
        <begin position="13"/>
        <end position="22"/>
    </location>
</feature>
<dbReference type="EMBL" id="BFEA01000348">
    <property type="protein sequence ID" value="GBG80512.1"/>
    <property type="molecule type" value="Genomic_DNA"/>
</dbReference>
<evidence type="ECO:0000256" key="2">
    <source>
        <dbReference type="SAM" id="MobiDB-lite"/>
    </source>
</evidence>
<reference evidence="3 4" key="1">
    <citation type="journal article" date="2018" name="Cell">
        <title>The Chara Genome: Secondary Complexity and Implications for Plant Terrestrialization.</title>
        <authorList>
            <person name="Nishiyama T."/>
            <person name="Sakayama H."/>
            <person name="Vries J.D."/>
            <person name="Buschmann H."/>
            <person name="Saint-Marcoux D."/>
            <person name="Ullrich K.K."/>
            <person name="Haas F.B."/>
            <person name="Vanderstraeten L."/>
            <person name="Becker D."/>
            <person name="Lang D."/>
            <person name="Vosolsobe S."/>
            <person name="Rombauts S."/>
            <person name="Wilhelmsson P.K.I."/>
            <person name="Janitza P."/>
            <person name="Kern R."/>
            <person name="Heyl A."/>
            <person name="Rumpler F."/>
            <person name="Villalobos L.I.A.C."/>
            <person name="Clay J.M."/>
            <person name="Skokan R."/>
            <person name="Toyoda A."/>
            <person name="Suzuki Y."/>
            <person name="Kagoshima H."/>
            <person name="Schijlen E."/>
            <person name="Tajeshwar N."/>
            <person name="Catarino B."/>
            <person name="Hetherington A.J."/>
            <person name="Saltykova A."/>
            <person name="Bonnot C."/>
            <person name="Breuninger H."/>
            <person name="Symeonidi A."/>
            <person name="Radhakrishnan G.V."/>
            <person name="Van Nieuwerburgh F."/>
            <person name="Deforce D."/>
            <person name="Chang C."/>
            <person name="Karol K.G."/>
            <person name="Hedrich R."/>
            <person name="Ulvskov P."/>
            <person name="Glockner G."/>
            <person name="Delwiche C.F."/>
            <person name="Petrasek J."/>
            <person name="Van de Peer Y."/>
            <person name="Friml J."/>
            <person name="Beilby M."/>
            <person name="Dolan L."/>
            <person name="Kohara Y."/>
            <person name="Sugano S."/>
            <person name="Fujiyama A."/>
            <person name="Delaux P.-M."/>
            <person name="Quint M."/>
            <person name="TheiBen G."/>
            <person name="Hagemann M."/>
            <person name="Harholt J."/>
            <person name="Dunand C."/>
            <person name="Zachgo S."/>
            <person name="Langdale J."/>
            <person name="Maumus F."/>
            <person name="Straeten D.V.D."/>
            <person name="Gould S.B."/>
            <person name="Rensing S.A."/>
        </authorList>
    </citation>
    <scope>NUCLEOTIDE SEQUENCE [LARGE SCALE GENOMIC DNA]</scope>
    <source>
        <strain evidence="3 4">S276</strain>
    </source>
</reference>
<feature type="region of interest" description="Disordered" evidence="2">
    <location>
        <begin position="254"/>
        <end position="283"/>
    </location>
</feature>